<dbReference type="Proteomes" id="UP000638353">
    <property type="component" value="Unassembled WGS sequence"/>
</dbReference>
<feature type="transmembrane region" description="Helical" evidence="1">
    <location>
        <begin position="54"/>
        <end position="75"/>
    </location>
</feature>
<dbReference type="RefSeq" id="WP_189824842.1">
    <property type="nucleotide sequence ID" value="NZ_BMVC01000008.1"/>
</dbReference>
<reference evidence="2" key="2">
    <citation type="submission" date="2020-09" db="EMBL/GenBank/DDBJ databases">
        <authorList>
            <person name="Sun Q."/>
            <person name="Ohkuma M."/>
        </authorList>
    </citation>
    <scope>NUCLEOTIDE SEQUENCE</scope>
    <source>
        <strain evidence="2">JCM 4637</strain>
    </source>
</reference>
<dbReference type="AlphaFoldDB" id="A0A918WZW1"/>
<accession>A0A918WZW1</accession>
<feature type="transmembrane region" description="Helical" evidence="1">
    <location>
        <begin position="159"/>
        <end position="180"/>
    </location>
</feature>
<keyword evidence="1" id="KW-1133">Transmembrane helix</keyword>
<protein>
    <submittedName>
        <fullName evidence="2">Uncharacterized protein</fullName>
    </submittedName>
</protein>
<feature type="transmembrane region" description="Helical" evidence="1">
    <location>
        <begin position="133"/>
        <end position="152"/>
    </location>
</feature>
<feature type="transmembrane region" description="Helical" evidence="1">
    <location>
        <begin position="96"/>
        <end position="121"/>
    </location>
</feature>
<evidence type="ECO:0000313" key="3">
    <source>
        <dbReference type="Proteomes" id="UP000638353"/>
    </source>
</evidence>
<dbReference type="EMBL" id="BMVC01000008">
    <property type="protein sequence ID" value="GHC99039.1"/>
    <property type="molecule type" value="Genomic_DNA"/>
</dbReference>
<comment type="caution">
    <text evidence="2">The sequence shown here is derived from an EMBL/GenBank/DDBJ whole genome shotgun (WGS) entry which is preliminary data.</text>
</comment>
<name>A0A918WZW1_9ACTN</name>
<feature type="transmembrane region" description="Helical" evidence="1">
    <location>
        <begin position="222"/>
        <end position="241"/>
    </location>
</feature>
<sequence>MNPRILRIELRRSVAPWAGGVVLVAALAFLLLLPGAWASDNVSWTGQWTSMAFWTRYPLFFLWPLAVGLGALQGLRDHRSAMGELLTSTPRPARHRATAVAGTMALTLVVGFGLLVAIGAVRVLAGDTTYNSLAWLPISAVGALALGAGAVLGMGVARALPSVLTPPALAVVALIANNFLRHTQSSESEVPVSGVPNALALLSPGVAEVRDTLLTLALPVHLGQTLWLLGLAVTGVGLLVAVRARARLLALVPLVAGGALALVLLPGDARDTYVVDRAAAAQVCEGEVCLTRARQARLDAWAAPGKEALRALRLTLGAQAPAGIRERVAPRALSATPERPRDAVLVDFDDPMYTAAEGKRLTRALTAQGLIPLCHPRSATESGTQEDAAAQRIAVAWTFGEELRPLEGTSYPLAGFPDPAVAVWQKFGALPRAEQQKRLGAAHTAAVSCSGDALTVLNGGALR</sequence>
<organism evidence="2 3">
    <name type="scientific">Streptomyces finlayi</name>
    <dbReference type="NCBI Taxonomy" id="67296"/>
    <lineage>
        <taxon>Bacteria</taxon>
        <taxon>Bacillati</taxon>
        <taxon>Actinomycetota</taxon>
        <taxon>Actinomycetes</taxon>
        <taxon>Kitasatosporales</taxon>
        <taxon>Streptomycetaceae</taxon>
        <taxon>Streptomyces</taxon>
    </lineage>
</organism>
<reference evidence="2" key="1">
    <citation type="journal article" date="2014" name="Int. J. Syst. Evol. Microbiol.">
        <title>Complete genome sequence of Corynebacterium casei LMG S-19264T (=DSM 44701T), isolated from a smear-ripened cheese.</title>
        <authorList>
            <consortium name="US DOE Joint Genome Institute (JGI-PGF)"/>
            <person name="Walter F."/>
            <person name="Albersmeier A."/>
            <person name="Kalinowski J."/>
            <person name="Ruckert C."/>
        </authorList>
    </citation>
    <scope>NUCLEOTIDE SEQUENCE</scope>
    <source>
        <strain evidence="2">JCM 4637</strain>
    </source>
</reference>
<proteinExistence type="predicted"/>
<gene>
    <name evidence="2" type="ORF">GCM10010334_42150</name>
</gene>
<evidence type="ECO:0000256" key="1">
    <source>
        <dbReference type="SAM" id="Phobius"/>
    </source>
</evidence>
<keyword evidence="1" id="KW-0472">Membrane</keyword>
<evidence type="ECO:0000313" key="2">
    <source>
        <dbReference type="EMBL" id="GHC99039.1"/>
    </source>
</evidence>
<feature type="transmembrane region" description="Helical" evidence="1">
    <location>
        <begin position="248"/>
        <end position="267"/>
    </location>
</feature>
<keyword evidence="1" id="KW-0812">Transmembrane</keyword>